<sequence length="162" mass="18291">MDGHKHARFEPSNRFPPSGLPQPSQTSESSSQSSRGDDPEQQRRDMMQMYSVLFCFCYIGLPTLVLLFCVVVTLTIVIFWVGIKTLHVASGATLHALEIIISICWGFHHGLGWVVWHLGTRLTTSLWIASFGSLVLGMIGVAFTYLDGPWRRHFRDHEESTE</sequence>
<dbReference type="EMBL" id="JAULSX010000001">
    <property type="protein sequence ID" value="KAK3498796.1"/>
    <property type="molecule type" value="Genomic_DNA"/>
</dbReference>
<name>A0AAJ0IFB3_9PEZI</name>
<feature type="transmembrane region" description="Helical" evidence="2">
    <location>
        <begin position="126"/>
        <end position="146"/>
    </location>
</feature>
<proteinExistence type="predicted"/>
<feature type="region of interest" description="Disordered" evidence="1">
    <location>
        <begin position="1"/>
        <end position="40"/>
    </location>
</feature>
<feature type="transmembrane region" description="Helical" evidence="2">
    <location>
        <begin position="50"/>
        <end position="83"/>
    </location>
</feature>
<gene>
    <name evidence="3" type="ORF">B0T23DRAFT_368587</name>
</gene>
<dbReference type="Proteomes" id="UP001285908">
    <property type="component" value="Unassembled WGS sequence"/>
</dbReference>
<protein>
    <submittedName>
        <fullName evidence="3">Uncharacterized protein</fullName>
    </submittedName>
</protein>
<dbReference type="GeneID" id="87874076"/>
<dbReference type="AlphaFoldDB" id="A0AAJ0IFB3"/>
<accession>A0AAJ0IFB3</accession>
<keyword evidence="2" id="KW-0472">Membrane</keyword>
<keyword evidence="2" id="KW-1133">Transmembrane helix</keyword>
<evidence type="ECO:0000313" key="3">
    <source>
        <dbReference type="EMBL" id="KAK3498796.1"/>
    </source>
</evidence>
<organism evidence="3 4">
    <name type="scientific">Neurospora hispaniola</name>
    <dbReference type="NCBI Taxonomy" id="588809"/>
    <lineage>
        <taxon>Eukaryota</taxon>
        <taxon>Fungi</taxon>
        <taxon>Dikarya</taxon>
        <taxon>Ascomycota</taxon>
        <taxon>Pezizomycotina</taxon>
        <taxon>Sordariomycetes</taxon>
        <taxon>Sordariomycetidae</taxon>
        <taxon>Sordariales</taxon>
        <taxon>Sordariaceae</taxon>
        <taxon>Neurospora</taxon>
    </lineage>
</organism>
<comment type="caution">
    <text evidence="3">The sequence shown here is derived from an EMBL/GenBank/DDBJ whole genome shotgun (WGS) entry which is preliminary data.</text>
</comment>
<evidence type="ECO:0000256" key="2">
    <source>
        <dbReference type="SAM" id="Phobius"/>
    </source>
</evidence>
<keyword evidence="2" id="KW-0812">Transmembrane</keyword>
<reference evidence="3 4" key="1">
    <citation type="journal article" date="2023" name="Mol. Phylogenet. Evol.">
        <title>Genome-scale phylogeny and comparative genomics of the fungal order Sordariales.</title>
        <authorList>
            <person name="Hensen N."/>
            <person name="Bonometti L."/>
            <person name="Westerberg I."/>
            <person name="Brannstrom I.O."/>
            <person name="Guillou S."/>
            <person name="Cros-Aarteil S."/>
            <person name="Calhoun S."/>
            <person name="Haridas S."/>
            <person name="Kuo A."/>
            <person name="Mondo S."/>
            <person name="Pangilinan J."/>
            <person name="Riley R."/>
            <person name="LaButti K."/>
            <person name="Andreopoulos B."/>
            <person name="Lipzen A."/>
            <person name="Chen C."/>
            <person name="Yan M."/>
            <person name="Daum C."/>
            <person name="Ng V."/>
            <person name="Clum A."/>
            <person name="Steindorff A."/>
            <person name="Ohm R.A."/>
            <person name="Martin F."/>
            <person name="Silar P."/>
            <person name="Natvig D.O."/>
            <person name="Lalanne C."/>
            <person name="Gautier V."/>
            <person name="Ament-Velasquez S.L."/>
            <person name="Kruys A."/>
            <person name="Hutchinson M.I."/>
            <person name="Powell A.J."/>
            <person name="Barry K."/>
            <person name="Miller A.N."/>
            <person name="Grigoriev I.V."/>
            <person name="Debuchy R."/>
            <person name="Gladieux P."/>
            <person name="Hiltunen Thoren M."/>
            <person name="Johannesson H."/>
        </authorList>
    </citation>
    <scope>NUCLEOTIDE SEQUENCE [LARGE SCALE GENOMIC DNA]</scope>
    <source>
        <strain evidence="3 4">FGSC 10403</strain>
    </source>
</reference>
<evidence type="ECO:0000256" key="1">
    <source>
        <dbReference type="SAM" id="MobiDB-lite"/>
    </source>
</evidence>
<feature type="compositionally biased region" description="Basic and acidic residues" evidence="1">
    <location>
        <begin position="1"/>
        <end position="11"/>
    </location>
</feature>
<evidence type="ECO:0000313" key="4">
    <source>
        <dbReference type="Proteomes" id="UP001285908"/>
    </source>
</evidence>
<feature type="transmembrane region" description="Helical" evidence="2">
    <location>
        <begin position="95"/>
        <end position="119"/>
    </location>
</feature>
<keyword evidence="4" id="KW-1185">Reference proteome</keyword>
<dbReference type="RefSeq" id="XP_062696429.1">
    <property type="nucleotide sequence ID" value="XM_062836454.1"/>
</dbReference>
<feature type="compositionally biased region" description="Low complexity" evidence="1">
    <location>
        <begin position="22"/>
        <end position="34"/>
    </location>
</feature>